<evidence type="ECO:0000313" key="2">
    <source>
        <dbReference type="EMBL" id="CDR07652.1"/>
    </source>
</evidence>
<gene>
    <name evidence="3" type="ORF">J2Z30_003173</name>
    <name evidence="2" type="ORF">SIRAN4375</name>
</gene>
<dbReference type="EMBL" id="JAGGLR010000008">
    <property type="protein sequence ID" value="MBP2062157.1"/>
    <property type="molecule type" value="Genomic_DNA"/>
</dbReference>
<dbReference type="AlphaFoldDB" id="A0A060ZNA0"/>
<proteinExistence type="predicted"/>
<keyword evidence="4" id="KW-1185">Reference proteome</keyword>
<sequence>MALHTGPGHGTIIPLMGRWEGGRGGWNMSKDKLSVSDQDLSDLIKDLEGMLSYLEEQIERLGHLRQSVDPDDHKGPAAAAYKKLERDAYADAVRVRQLLTRIEEVAKERGETPGERYEELRTRFQSDLARNPGSSDPGGIAS</sequence>
<organism evidence="2">
    <name type="scientific">Streptomyces iranensis</name>
    <dbReference type="NCBI Taxonomy" id="576784"/>
    <lineage>
        <taxon>Bacteria</taxon>
        <taxon>Bacillati</taxon>
        <taxon>Actinomycetota</taxon>
        <taxon>Actinomycetes</taxon>
        <taxon>Kitasatosporales</taxon>
        <taxon>Streptomycetaceae</taxon>
        <taxon>Streptomyces</taxon>
        <taxon>Streptomyces violaceusniger group</taxon>
    </lineage>
</organism>
<dbReference type="RefSeq" id="WP_308279936.1">
    <property type="nucleotide sequence ID" value="NZ_BAABDR010000003.1"/>
</dbReference>
<feature type="region of interest" description="Disordered" evidence="1">
    <location>
        <begin position="107"/>
        <end position="142"/>
    </location>
</feature>
<evidence type="ECO:0000256" key="1">
    <source>
        <dbReference type="SAM" id="MobiDB-lite"/>
    </source>
</evidence>
<accession>A0A060ZNA0</accession>
<dbReference type="EMBL" id="LK022848">
    <property type="protein sequence ID" value="CDR07652.1"/>
    <property type="molecule type" value="Genomic_DNA"/>
</dbReference>
<evidence type="ECO:0000313" key="3">
    <source>
        <dbReference type="EMBL" id="MBP2062157.1"/>
    </source>
</evidence>
<reference evidence="3 4" key="2">
    <citation type="submission" date="2021-03" db="EMBL/GenBank/DDBJ databases">
        <title>Genomic Encyclopedia of Type Strains, Phase IV (KMG-IV): sequencing the most valuable type-strain genomes for metagenomic binning, comparative biology and taxonomic classification.</title>
        <authorList>
            <person name="Goeker M."/>
        </authorList>
    </citation>
    <scope>NUCLEOTIDE SEQUENCE [LARGE SCALE GENOMIC DNA]</scope>
    <source>
        <strain evidence="3 4">DSM 41954</strain>
    </source>
</reference>
<evidence type="ECO:0000313" key="4">
    <source>
        <dbReference type="Proteomes" id="UP000756710"/>
    </source>
</evidence>
<protein>
    <submittedName>
        <fullName evidence="3">ElaB/YqjD/DUF883 family membrane-anchored ribosome-binding protein</fullName>
    </submittedName>
</protein>
<reference evidence="2" key="1">
    <citation type="submission" date="2014-05" db="EMBL/GenBank/DDBJ databases">
        <authorList>
            <person name="Horn Fabian"/>
        </authorList>
    </citation>
    <scope>NUCLEOTIDE SEQUENCE</scope>
</reference>
<name>A0A060ZNA0_9ACTN</name>
<dbReference type="HOGENOM" id="CLU_151185_0_1_11"/>
<dbReference type="Proteomes" id="UP000756710">
    <property type="component" value="Unassembled WGS sequence"/>
</dbReference>
<feature type="compositionally biased region" description="Basic and acidic residues" evidence="1">
    <location>
        <begin position="107"/>
        <end position="124"/>
    </location>
</feature>